<name>A0A4Y2EPF1_ARAVE</name>
<dbReference type="EMBL" id="BGPR01000677">
    <property type="protein sequence ID" value="GBM31173.1"/>
    <property type="molecule type" value="Genomic_DNA"/>
</dbReference>
<protein>
    <submittedName>
        <fullName evidence="1">Uncharacterized protein</fullName>
    </submittedName>
</protein>
<organism evidence="1 2">
    <name type="scientific">Araneus ventricosus</name>
    <name type="common">Orbweaver spider</name>
    <name type="synonym">Epeira ventricosa</name>
    <dbReference type="NCBI Taxonomy" id="182803"/>
    <lineage>
        <taxon>Eukaryota</taxon>
        <taxon>Metazoa</taxon>
        <taxon>Ecdysozoa</taxon>
        <taxon>Arthropoda</taxon>
        <taxon>Chelicerata</taxon>
        <taxon>Arachnida</taxon>
        <taxon>Araneae</taxon>
        <taxon>Araneomorphae</taxon>
        <taxon>Entelegynae</taxon>
        <taxon>Araneoidea</taxon>
        <taxon>Araneidae</taxon>
        <taxon>Araneus</taxon>
    </lineage>
</organism>
<proteinExistence type="predicted"/>
<dbReference type="Proteomes" id="UP000499080">
    <property type="component" value="Unassembled WGS sequence"/>
</dbReference>
<reference evidence="1 2" key="1">
    <citation type="journal article" date="2019" name="Sci. Rep.">
        <title>Orb-weaving spider Araneus ventricosus genome elucidates the spidroin gene catalogue.</title>
        <authorList>
            <person name="Kono N."/>
            <person name="Nakamura H."/>
            <person name="Ohtoshi R."/>
            <person name="Moran D.A.P."/>
            <person name="Shinohara A."/>
            <person name="Yoshida Y."/>
            <person name="Fujiwara M."/>
            <person name="Mori M."/>
            <person name="Tomita M."/>
            <person name="Arakawa K."/>
        </authorList>
    </citation>
    <scope>NUCLEOTIDE SEQUENCE [LARGE SCALE GENOMIC DNA]</scope>
</reference>
<comment type="caution">
    <text evidence="1">The sequence shown here is derived from an EMBL/GenBank/DDBJ whole genome shotgun (WGS) entry which is preliminary data.</text>
</comment>
<sequence>MIKRALWLDKKCPLLAHAPIPPVGGSPVFESVAKILESVAHSLLWGSLLYPQRKRELLTHLATSYPRTRGDPCGIILKFNHNENPALSKHPGNTGRHDKNTGTVAECLKAPITRGTNDDPPL</sequence>
<evidence type="ECO:0000313" key="2">
    <source>
        <dbReference type="Proteomes" id="UP000499080"/>
    </source>
</evidence>
<evidence type="ECO:0000313" key="1">
    <source>
        <dbReference type="EMBL" id="GBM31173.1"/>
    </source>
</evidence>
<gene>
    <name evidence="1" type="ORF">AVEN_242592_1</name>
</gene>
<dbReference type="AlphaFoldDB" id="A0A4Y2EPF1"/>
<keyword evidence="2" id="KW-1185">Reference proteome</keyword>
<accession>A0A4Y2EPF1</accession>